<accession>A0A0A0BLZ4</accession>
<keyword evidence="2" id="KW-0966">Cell projection</keyword>
<evidence type="ECO:0000313" key="3">
    <source>
        <dbReference type="Proteomes" id="UP000054314"/>
    </source>
</evidence>
<sequence length="151" mass="16577">MSARGFRLSGLLRLRRIQEEQAAADAARAHAERRRAERRRHETAQMLAGCELPERGDDLTWRASIASRAALTGLAAESLAVLGTTQLQVDEATAAWTGARSRATALGKLEERHDAEVRAEDEHLEQLALDEAALRGATRPDRADLTDEGDR</sequence>
<dbReference type="OrthoDB" id="4828786at2"/>
<dbReference type="Proteomes" id="UP000054314">
    <property type="component" value="Unassembled WGS sequence"/>
</dbReference>
<dbReference type="RefSeq" id="WP_035062724.1">
    <property type="nucleotide sequence ID" value="NZ_AXCZ01000265.1"/>
</dbReference>
<reference evidence="2 3" key="1">
    <citation type="submission" date="2013-08" db="EMBL/GenBank/DDBJ databases">
        <title>Genome sequencing of Cellulomonas bogoriensis 69B4.</title>
        <authorList>
            <person name="Chen F."/>
            <person name="Li Y."/>
            <person name="Wang G."/>
        </authorList>
    </citation>
    <scope>NUCLEOTIDE SEQUENCE [LARGE SCALE GENOMIC DNA]</scope>
    <source>
        <strain evidence="2 3">69B4</strain>
    </source>
</reference>
<keyword evidence="2" id="KW-0282">Flagellum</keyword>
<keyword evidence="3" id="KW-1185">Reference proteome</keyword>
<feature type="region of interest" description="Disordered" evidence="1">
    <location>
        <begin position="130"/>
        <end position="151"/>
    </location>
</feature>
<evidence type="ECO:0000256" key="1">
    <source>
        <dbReference type="SAM" id="MobiDB-lite"/>
    </source>
</evidence>
<name>A0A0A0BLZ4_9CELL</name>
<evidence type="ECO:0000313" key="2">
    <source>
        <dbReference type="EMBL" id="KGM08692.1"/>
    </source>
</evidence>
<protein>
    <submittedName>
        <fullName evidence="2">Flagellar export protein FliJ</fullName>
    </submittedName>
</protein>
<gene>
    <name evidence="2" type="ORF">N869_10120</name>
</gene>
<dbReference type="InterPro" id="IPR053716">
    <property type="entry name" value="Flag_assembly_chemotaxis_eff"/>
</dbReference>
<keyword evidence="2" id="KW-0969">Cilium</keyword>
<dbReference type="EMBL" id="AXCZ01000265">
    <property type="protein sequence ID" value="KGM08692.1"/>
    <property type="molecule type" value="Genomic_DNA"/>
</dbReference>
<dbReference type="AlphaFoldDB" id="A0A0A0BLZ4"/>
<proteinExistence type="predicted"/>
<organism evidence="2 3">
    <name type="scientific">Cellulomonas bogoriensis 69B4 = DSM 16987</name>
    <dbReference type="NCBI Taxonomy" id="1386082"/>
    <lineage>
        <taxon>Bacteria</taxon>
        <taxon>Bacillati</taxon>
        <taxon>Actinomycetota</taxon>
        <taxon>Actinomycetes</taxon>
        <taxon>Micrococcales</taxon>
        <taxon>Cellulomonadaceae</taxon>
        <taxon>Cellulomonas</taxon>
    </lineage>
</organism>
<dbReference type="Gene3D" id="1.10.287.1700">
    <property type="match status" value="1"/>
</dbReference>
<comment type="caution">
    <text evidence="2">The sequence shown here is derived from an EMBL/GenBank/DDBJ whole genome shotgun (WGS) entry which is preliminary data.</text>
</comment>